<dbReference type="PANTHER" id="PTHR43877:SF2">
    <property type="entry name" value="AMINOALKYLPHOSPHONATE N-ACETYLTRANSFERASE-RELATED"/>
    <property type="match status" value="1"/>
</dbReference>
<dbReference type="CDD" id="cd04301">
    <property type="entry name" value="NAT_SF"/>
    <property type="match status" value="1"/>
</dbReference>
<evidence type="ECO:0000256" key="2">
    <source>
        <dbReference type="ARBA" id="ARBA00023315"/>
    </source>
</evidence>
<dbReference type="GO" id="GO:0016747">
    <property type="term" value="F:acyltransferase activity, transferring groups other than amino-acyl groups"/>
    <property type="evidence" value="ECO:0007669"/>
    <property type="project" value="InterPro"/>
</dbReference>
<dbReference type="InterPro" id="IPR050832">
    <property type="entry name" value="Bact_Acetyltransf"/>
</dbReference>
<dbReference type="PANTHER" id="PTHR43877">
    <property type="entry name" value="AMINOALKYLPHOSPHONATE N-ACETYLTRANSFERASE-RELATED-RELATED"/>
    <property type="match status" value="1"/>
</dbReference>
<dbReference type="SUPFAM" id="SSF55729">
    <property type="entry name" value="Acyl-CoA N-acyltransferases (Nat)"/>
    <property type="match status" value="1"/>
</dbReference>
<dbReference type="PIRSF" id="PIRSF028520">
    <property type="entry name" value="UCP028520"/>
    <property type="match status" value="1"/>
</dbReference>
<dbReference type="InterPro" id="IPR000182">
    <property type="entry name" value="GNAT_dom"/>
</dbReference>
<gene>
    <name evidence="4" type="ORF">NK6_3719</name>
</gene>
<dbReference type="Proteomes" id="UP000063308">
    <property type="component" value="Chromosome"/>
</dbReference>
<organism evidence="4 5">
    <name type="scientific">Bradyrhizobium diazoefficiens</name>
    <dbReference type="NCBI Taxonomy" id="1355477"/>
    <lineage>
        <taxon>Bacteria</taxon>
        <taxon>Pseudomonadati</taxon>
        <taxon>Pseudomonadota</taxon>
        <taxon>Alphaproteobacteria</taxon>
        <taxon>Hyphomicrobiales</taxon>
        <taxon>Nitrobacteraceae</taxon>
        <taxon>Bradyrhizobium</taxon>
    </lineage>
</organism>
<accession>A0A0E4BPQ3</accession>
<reference evidence="4 5" key="1">
    <citation type="submission" date="2014-11" db="EMBL/GenBank/DDBJ databases">
        <title>Symbiosis island explosion on the genome of extra-slow-growing strains of soybean bradyrhizobia with massive insertion sequences.</title>
        <authorList>
            <person name="Iida T."/>
            <person name="Minamisawa K."/>
        </authorList>
    </citation>
    <scope>NUCLEOTIDE SEQUENCE [LARGE SCALE GENOMIC DNA]</scope>
    <source>
        <strain evidence="4 5">NK6</strain>
    </source>
</reference>
<dbReference type="RefSeq" id="WP_082755703.1">
    <property type="nucleotide sequence ID" value="NZ_CP126038.1"/>
</dbReference>
<evidence type="ECO:0000313" key="5">
    <source>
        <dbReference type="Proteomes" id="UP000063308"/>
    </source>
</evidence>
<proteinExistence type="predicted"/>
<keyword evidence="2" id="KW-0012">Acyltransferase</keyword>
<sequence>MNMIAPVPVTKLEISSGTPLCDALLALNNGHAEELSWLERERLQDLVAQAFYARRIGNLDAFMIALDQDGQYDSPNFLWFRSRYARFVYVDRIVVAASARGMGCARRLYADLFDRAAEAGYDRIVCEVNQQPPNPASDAFHAALGFAEVGRASIHKGSKTVRYLSRTL</sequence>
<evidence type="ECO:0000256" key="1">
    <source>
        <dbReference type="ARBA" id="ARBA00022679"/>
    </source>
</evidence>
<evidence type="ECO:0000259" key="3">
    <source>
        <dbReference type="PROSITE" id="PS51186"/>
    </source>
</evidence>
<name>A0A0E4BPQ3_9BRAD</name>
<keyword evidence="1 4" id="KW-0808">Transferase</keyword>
<dbReference type="PROSITE" id="PS51186">
    <property type="entry name" value="GNAT"/>
    <property type="match status" value="1"/>
</dbReference>
<dbReference type="InterPro" id="IPR016181">
    <property type="entry name" value="Acyl_CoA_acyltransferase"/>
</dbReference>
<feature type="domain" description="N-acetyltransferase" evidence="3">
    <location>
        <begin position="12"/>
        <end position="168"/>
    </location>
</feature>
<dbReference type="AlphaFoldDB" id="A0A0E4BPQ3"/>
<dbReference type="Pfam" id="PF00583">
    <property type="entry name" value="Acetyltransf_1"/>
    <property type="match status" value="1"/>
</dbReference>
<evidence type="ECO:0000313" key="4">
    <source>
        <dbReference type="EMBL" id="BAR56894.1"/>
    </source>
</evidence>
<dbReference type="EMBL" id="AP014685">
    <property type="protein sequence ID" value="BAR56894.1"/>
    <property type="molecule type" value="Genomic_DNA"/>
</dbReference>
<protein>
    <submittedName>
        <fullName evidence="4">GNAT family acetyltransferase</fullName>
    </submittedName>
</protein>
<dbReference type="Gene3D" id="3.40.630.30">
    <property type="match status" value="1"/>
</dbReference>
<dbReference type="InterPro" id="IPR016890">
    <property type="entry name" value="UCP028520"/>
</dbReference>